<dbReference type="InterPro" id="IPR027417">
    <property type="entry name" value="P-loop_NTPase"/>
</dbReference>
<keyword evidence="1" id="KW-0677">Repeat</keyword>
<dbReference type="OrthoDB" id="443402at2759"/>
<dbReference type="STRING" id="2512241.A0A553IB24"/>
<dbReference type="PANTHER" id="PTHR10039:SF5">
    <property type="entry name" value="NACHT DOMAIN-CONTAINING PROTEIN"/>
    <property type="match status" value="1"/>
</dbReference>
<dbReference type="Pfam" id="PF25053">
    <property type="entry name" value="DUF7791"/>
    <property type="match status" value="1"/>
</dbReference>
<protein>
    <recommendedName>
        <fullName evidence="7">NACHT domain-containing protein</fullName>
    </recommendedName>
</protein>
<name>A0A553IB24_9PEZI</name>
<dbReference type="AlphaFoldDB" id="A0A553IB24"/>
<evidence type="ECO:0000313" key="6">
    <source>
        <dbReference type="Proteomes" id="UP000319160"/>
    </source>
</evidence>
<evidence type="ECO:0000256" key="1">
    <source>
        <dbReference type="ARBA" id="ARBA00022737"/>
    </source>
</evidence>
<reference evidence="6" key="1">
    <citation type="submission" date="2019-06" db="EMBL/GenBank/DDBJ databases">
        <title>Draft genome sequence of the griseofulvin-producing fungus Xylaria cubensis strain G536.</title>
        <authorList>
            <person name="Mead M.E."/>
            <person name="Raja H.A."/>
            <person name="Steenwyk J.L."/>
            <person name="Knowles S.L."/>
            <person name="Oberlies N.H."/>
            <person name="Rokas A."/>
        </authorList>
    </citation>
    <scope>NUCLEOTIDE SEQUENCE [LARGE SCALE GENOMIC DNA]</scope>
    <source>
        <strain evidence="6">G536</strain>
    </source>
</reference>
<dbReference type="InterPro" id="IPR056693">
    <property type="entry name" value="DUF7791"/>
</dbReference>
<sequence>MDPVSAFNLASSIVTFVDFAAKLVSATAVILRSKEGASTENLGIENVYAKLEDLSTHLGNSTCSQQSSASSQLGDVLALQELSVACKQDCRELINALQALKVRGKKFRVWRSVKAAFKAELGRQKVAAIEGRLERTQKVISLHVSSILSHQISQLSKTVESMSNGRTSVGQASVIESMSRDLENLKIESKSIDAAKPQSTFSVDQIQLLVDLLSSLTKAEERLQADTVIASLNYDCRPVRHSVIPRAHKNTFRWAFDDSHLSNWLSSGTGVFWVSGKAGSGKSTFMKFLADHSQTRKLLERWADSTDLVIAAHYFWSAGTTMQKSQQGLLQSLLFDIFRNCPKSIPIVCPIRWGDARHDKSLSSSKPWTADELSNTLRALAVAENISHKFCFFIDGLDEYEDDHIELCNVLRDASWSSNIKICLSSRPWVVFEDSFGVDNMKKLYMHDLTRDDIEVFAREQLQTHPRWAVTYTEIGEREKHDLIEQVAERAEGVFLWAFLVTRSLREGLSNDDTIADMWRRLESLPKDLQRLFKHMLDSVDAIYYPKMAGALQVAIHAFEPIQADIYWHLEKELEEQDYAIKCPMSIPSAAQSSRRREQIRRRINARTKGLLETRNDRVEFLHRTVRDFLLTAEMSDYLANKLNSDFNVYTFITKSYLALLKTTSYVNPRYPSIIRQEPGQNGGLFIGHLNQALLYAAEALKTTTPDFKNVIKIIDEYERSVVKMVENSHISIGGVLGSCDPRVVFREEVVKHQLFPYIRRKVQEEPEYFCILQDSPLFAALTPMTLASGESPFPAPEMLEFLLKRENNRNAASTEANKSDIYLSLAFFMHKYRLTAASNRPSRLWLVLEKGIFDLLLSHDADPDALVYGMYRDHTVFCDFFISILRAESAHFEVSLCNLDAFLRAQPSLSSIPVMRHDLSISDAIGRSANQLLGAKLIATPLAYIIQFLQDKSYWPSSFEQLEFWCKALERLIRYALDQHQDLTPLVTALRESDLPNHEQPVARLLNLIEGSDHDLITFKRTRDSLSEEIDEGKSVAYQRGENREEASQCSKRQKRIDKPEE</sequence>
<feature type="domain" description="DUF7791" evidence="4">
    <location>
        <begin position="539"/>
        <end position="667"/>
    </location>
</feature>
<dbReference type="SUPFAM" id="SSF52540">
    <property type="entry name" value="P-loop containing nucleoside triphosphate hydrolases"/>
    <property type="match status" value="1"/>
</dbReference>
<evidence type="ECO:0000259" key="3">
    <source>
        <dbReference type="Pfam" id="PF24883"/>
    </source>
</evidence>
<evidence type="ECO:0000256" key="2">
    <source>
        <dbReference type="SAM" id="MobiDB-lite"/>
    </source>
</evidence>
<gene>
    <name evidence="5" type="ORF">FHL15_001677</name>
</gene>
<evidence type="ECO:0000259" key="4">
    <source>
        <dbReference type="Pfam" id="PF25053"/>
    </source>
</evidence>
<dbReference type="Pfam" id="PF24883">
    <property type="entry name" value="NPHP3_N"/>
    <property type="match status" value="1"/>
</dbReference>
<accession>A0A553IB24</accession>
<organism evidence="5 6">
    <name type="scientific">Xylaria flabelliformis</name>
    <dbReference type="NCBI Taxonomy" id="2512241"/>
    <lineage>
        <taxon>Eukaryota</taxon>
        <taxon>Fungi</taxon>
        <taxon>Dikarya</taxon>
        <taxon>Ascomycota</taxon>
        <taxon>Pezizomycotina</taxon>
        <taxon>Sordariomycetes</taxon>
        <taxon>Xylariomycetidae</taxon>
        <taxon>Xylariales</taxon>
        <taxon>Xylariaceae</taxon>
        <taxon>Xylaria</taxon>
    </lineage>
</organism>
<proteinExistence type="predicted"/>
<evidence type="ECO:0008006" key="7">
    <source>
        <dbReference type="Google" id="ProtNLM"/>
    </source>
</evidence>
<dbReference type="EMBL" id="VFLP01000006">
    <property type="protein sequence ID" value="TRX97399.1"/>
    <property type="molecule type" value="Genomic_DNA"/>
</dbReference>
<feature type="domain" description="Nephrocystin 3-like N-terminal" evidence="3">
    <location>
        <begin position="250"/>
        <end position="427"/>
    </location>
</feature>
<dbReference type="Proteomes" id="UP000319160">
    <property type="component" value="Unassembled WGS sequence"/>
</dbReference>
<comment type="caution">
    <text evidence="5">The sequence shown here is derived from an EMBL/GenBank/DDBJ whole genome shotgun (WGS) entry which is preliminary data.</text>
</comment>
<keyword evidence="6" id="KW-1185">Reference proteome</keyword>
<dbReference type="Gene3D" id="3.40.50.300">
    <property type="entry name" value="P-loop containing nucleotide triphosphate hydrolases"/>
    <property type="match status" value="1"/>
</dbReference>
<dbReference type="InterPro" id="IPR056884">
    <property type="entry name" value="NPHP3-like_N"/>
</dbReference>
<dbReference type="PANTHER" id="PTHR10039">
    <property type="entry name" value="AMELOGENIN"/>
    <property type="match status" value="1"/>
</dbReference>
<evidence type="ECO:0000313" key="5">
    <source>
        <dbReference type="EMBL" id="TRX97399.1"/>
    </source>
</evidence>
<feature type="region of interest" description="Disordered" evidence="2">
    <location>
        <begin position="1031"/>
        <end position="1063"/>
    </location>
</feature>